<accession>A0A395HUN6</accession>
<dbReference type="EMBL" id="KZ824294">
    <property type="protein sequence ID" value="RAL10548.1"/>
    <property type="molecule type" value="Genomic_DNA"/>
</dbReference>
<dbReference type="GeneID" id="37194266"/>
<reference evidence="2 3" key="1">
    <citation type="submission" date="2018-02" db="EMBL/GenBank/DDBJ databases">
        <title>The genomes of Aspergillus section Nigri reveals drivers in fungal speciation.</title>
        <authorList>
            <consortium name="DOE Joint Genome Institute"/>
            <person name="Vesth T.C."/>
            <person name="Nybo J."/>
            <person name="Theobald S."/>
            <person name="Brandl J."/>
            <person name="Frisvad J.C."/>
            <person name="Nielsen K.F."/>
            <person name="Lyhne E.K."/>
            <person name="Kogle M.E."/>
            <person name="Kuo A."/>
            <person name="Riley R."/>
            <person name="Clum A."/>
            <person name="Nolan M."/>
            <person name="Lipzen A."/>
            <person name="Salamov A."/>
            <person name="Henrissat B."/>
            <person name="Wiebenga A."/>
            <person name="De vries R.P."/>
            <person name="Grigoriev I.V."/>
            <person name="Mortensen U.H."/>
            <person name="Andersen M.R."/>
            <person name="Baker S.E."/>
        </authorList>
    </citation>
    <scope>NUCLEOTIDE SEQUENCE [LARGE SCALE GENOMIC DNA]</scope>
    <source>
        <strain evidence="2 3">CBS 101889</strain>
    </source>
</reference>
<keyword evidence="1" id="KW-0472">Membrane</keyword>
<name>A0A395HUN6_ASPHC</name>
<gene>
    <name evidence="2" type="ORF">BO97DRAFT_122006</name>
</gene>
<keyword evidence="3" id="KW-1185">Reference proteome</keyword>
<feature type="transmembrane region" description="Helical" evidence="1">
    <location>
        <begin position="12"/>
        <end position="35"/>
    </location>
</feature>
<protein>
    <submittedName>
        <fullName evidence="2">Uncharacterized protein</fullName>
    </submittedName>
</protein>
<sequence>MGKKNPFWERSVSPLSGMTFVCNMCVCLILTWGGLSLQWPIPPRSHLYLSSTQNDVGIANRTRGPSVLLFALGCKFMPGISESTDRPSHGKPFATKRCPAQRSAECSTTVRSRIGFDRHLSKVSMSHKHSLDLNEPWRRRTPMFGHFPGSVPRQ</sequence>
<organism evidence="2 3">
    <name type="scientific">Aspergillus homomorphus (strain CBS 101889)</name>
    <dbReference type="NCBI Taxonomy" id="1450537"/>
    <lineage>
        <taxon>Eukaryota</taxon>
        <taxon>Fungi</taxon>
        <taxon>Dikarya</taxon>
        <taxon>Ascomycota</taxon>
        <taxon>Pezizomycotina</taxon>
        <taxon>Eurotiomycetes</taxon>
        <taxon>Eurotiomycetidae</taxon>
        <taxon>Eurotiales</taxon>
        <taxon>Aspergillaceae</taxon>
        <taxon>Aspergillus</taxon>
        <taxon>Aspergillus subgen. Circumdati</taxon>
    </lineage>
</organism>
<keyword evidence="1" id="KW-1133">Transmembrane helix</keyword>
<dbReference type="Proteomes" id="UP000248961">
    <property type="component" value="Unassembled WGS sequence"/>
</dbReference>
<evidence type="ECO:0000313" key="2">
    <source>
        <dbReference type="EMBL" id="RAL10548.1"/>
    </source>
</evidence>
<dbReference type="VEuPathDB" id="FungiDB:BO97DRAFT_122006"/>
<evidence type="ECO:0000256" key="1">
    <source>
        <dbReference type="SAM" id="Phobius"/>
    </source>
</evidence>
<keyword evidence="1" id="KW-0812">Transmembrane</keyword>
<dbReference type="AlphaFoldDB" id="A0A395HUN6"/>
<dbReference type="RefSeq" id="XP_025549702.1">
    <property type="nucleotide sequence ID" value="XM_025689977.1"/>
</dbReference>
<proteinExistence type="predicted"/>
<evidence type="ECO:0000313" key="3">
    <source>
        <dbReference type="Proteomes" id="UP000248961"/>
    </source>
</evidence>